<name>A0A8T0HYE3_CERPU</name>
<evidence type="ECO:0000256" key="1">
    <source>
        <dbReference type="SAM" id="MobiDB-lite"/>
    </source>
</evidence>
<sequence length="106" mass="12525">MHRNAPTQSKDITTNTSRTKTFSSSIPQHLLQHEEIYRQREINPTTPHKLLKFKSKFMPKNQNSYRCKTSPYLTFYATLPKKNPRQNKPPVNSQNHDLFPILQPNY</sequence>
<proteinExistence type="predicted"/>
<reference evidence="2" key="1">
    <citation type="submission" date="2020-06" db="EMBL/GenBank/DDBJ databases">
        <title>WGS assembly of Ceratodon purpureus strain R40.</title>
        <authorList>
            <person name="Carey S.B."/>
            <person name="Jenkins J."/>
            <person name="Shu S."/>
            <person name="Lovell J.T."/>
            <person name="Sreedasyam A."/>
            <person name="Maumus F."/>
            <person name="Tiley G.P."/>
            <person name="Fernandez-Pozo N."/>
            <person name="Barry K."/>
            <person name="Chen C."/>
            <person name="Wang M."/>
            <person name="Lipzen A."/>
            <person name="Daum C."/>
            <person name="Saski C.A."/>
            <person name="Payton A.C."/>
            <person name="Mcbreen J.C."/>
            <person name="Conrad R.E."/>
            <person name="Kollar L.M."/>
            <person name="Olsson S."/>
            <person name="Huttunen S."/>
            <person name="Landis J.B."/>
            <person name="Wickett N.J."/>
            <person name="Johnson M.G."/>
            <person name="Rensing S.A."/>
            <person name="Grimwood J."/>
            <person name="Schmutz J."/>
            <person name="Mcdaniel S.F."/>
        </authorList>
    </citation>
    <scope>NUCLEOTIDE SEQUENCE</scope>
    <source>
        <strain evidence="2">R40</strain>
    </source>
</reference>
<dbReference type="EMBL" id="CM026425">
    <property type="protein sequence ID" value="KAG0576180.1"/>
    <property type="molecule type" value="Genomic_DNA"/>
</dbReference>
<evidence type="ECO:0000313" key="3">
    <source>
        <dbReference type="Proteomes" id="UP000822688"/>
    </source>
</evidence>
<gene>
    <name evidence="2" type="ORF">KC19_5G061400</name>
</gene>
<dbReference type="AlphaFoldDB" id="A0A8T0HYE3"/>
<comment type="caution">
    <text evidence="2">The sequence shown here is derived from an EMBL/GenBank/DDBJ whole genome shotgun (WGS) entry which is preliminary data.</text>
</comment>
<protein>
    <submittedName>
        <fullName evidence="2">Uncharacterized protein</fullName>
    </submittedName>
</protein>
<feature type="region of interest" description="Disordered" evidence="1">
    <location>
        <begin position="1"/>
        <end position="26"/>
    </location>
</feature>
<evidence type="ECO:0000313" key="2">
    <source>
        <dbReference type="EMBL" id="KAG0576180.1"/>
    </source>
</evidence>
<keyword evidence="3" id="KW-1185">Reference proteome</keyword>
<dbReference type="Proteomes" id="UP000822688">
    <property type="component" value="Chromosome 5"/>
</dbReference>
<feature type="region of interest" description="Disordered" evidence="1">
    <location>
        <begin position="81"/>
        <end position="106"/>
    </location>
</feature>
<accession>A0A8T0HYE3</accession>
<organism evidence="2 3">
    <name type="scientific">Ceratodon purpureus</name>
    <name type="common">Fire moss</name>
    <name type="synonym">Dicranum purpureum</name>
    <dbReference type="NCBI Taxonomy" id="3225"/>
    <lineage>
        <taxon>Eukaryota</taxon>
        <taxon>Viridiplantae</taxon>
        <taxon>Streptophyta</taxon>
        <taxon>Embryophyta</taxon>
        <taxon>Bryophyta</taxon>
        <taxon>Bryophytina</taxon>
        <taxon>Bryopsida</taxon>
        <taxon>Dicranidae</taxon>
        <taxon>Pseudoditrichales</taxon>
        <taxon>Ditrichaceae</taxon>
        <taxon>Ceratodon</taxon>
    </lineage>
</organism>